<evidence type="ECO:0000259" key="13">
    <source>
        <dbReference type="Pfam" id="PF09378"/>
    </source>
</evidence>
<reference evidence="15" key="1">
    <citation type="submission" date="2013-06" db="EMBL/GenBank/DDBJ databases">
        <title>Complete Genome Sequence of Hyperthermophilic Palaeococcus pacificus DY20341T, Isolated from a Deep-Sea Hydrothermal Sediments.</title>
        <authorList>
            <person name="Zeng X."/>
            <person name="Shao Z."/>
        </authorList>
    </citation>
    <scope>NUCLEOTIDE SEQUENCE [LARGE SCALE GENOMIC DNA]</scope>
    <source>
        <strain evidence="15">DY20341</strain>
    </source>
</reference>
<proteinExistence type="inferred from homology"/>
<keyword evidence="3" id="KW-0378">Hydrolase</keyword>
<evidence type="ECO:0000256" key="4">
    <source>
        <dbReference type="ARBA" id="ARBA00022806"/>
    </source>
</evidence>
<dbReference type="Pfam" id="PF01935">
    <property type="entry name" value="DUF87"/>
    <property type="match status" value="1"/>
</dbReference>
<evidence type="ECO:0000313" key="15">
    <source>
        <dbReference type="Proteomes" id="UP000027981"/>
    </source>
</evidence>
<dbReference type="Gene3D" id="3.40.50.300">
    <property type="entry name" value="P-loop containing nucleotide triphosphate hydrolases"/>
    <property type="match status" value="2"/>
</dbReference>
<dbReference type="InterPro" id="IPR033186">
    <property type="entry name" value="HerA_C"/>
</dbReference>
<comment type="similarity">
    <text evidence="1">Belongs to the HerA family.</text>
</comment>
<dbReference type="OrthoDB" id="107033at2157"/>
<evidence type="ECO:0000256" key="9">
    <source>
        <dbReference type="ARBA" id="ARBA00048954"/>
    </source>
</evidence>
<dbReference type="HOGENOM" id="CLU_023842_2_0_2"/>
<dbReference type="eggNOG" id="arCOG00280">
    <property type="taxonomic scope" value="Archaea"/>
</dbReference>
<keyword evidence="6" id="KW-0238">DNA-binding</keyword>
<evidence type="ECO:0000256" key="8">
    <source>
        <dbReference type="ARBA" id="ARBA00034617"/>
    </source>
</evidence>
<evidence type="ECO:0000256" key="7">
    <source>
        <dbReference type="ARBA" id="ARBA00023235"/>
    </source>
</evidence>
<protein>
    <submittedName>
        <fullName evidence="14">DNA helicase</fullName>
    </submittedName>
</protein>
<keyword evidence="15" id="KW-1185">Reference proteome</keyword>
<dbReference type="InterPro" id="IPR002789">
    <property type="entry name" value="HerA_central"/>
</dbReference>
<reference evidence="14 15" key="2">
    <citation type="journal article" date="2015" name="Genome Announc.">
        <title>Complete Genome Sequence of Hyperthermophilic Piezophilic Archaeon Palaeococcus pacificus DY20341T, Isolated from Deep-Sea Hydrothermal Sediments.</title>
        <authorList>
            <person name="Zeng X."/>
            <person name="Jebbar M."/>
            <person name="Shao Z."/>
        </authorList>
    </citation>
    <scope>NUCLEOTIDE SEQUENCE [LARGE SCALE GENOMIC DNA]</scope>
    <source>
        <strain evidence="14 15">DY20341</strain>
    </source>
</reference>
<dbReference type="PANTHER" id="PTHR42957">
    <property type="entry name" value="HELICASE MJ1565-RELATED"/>
    <property type="match status" value="1"/>
</dbReference>
<keyword evidence="2" id="KW-0547">Nucleotide-binding</keyword>
<evidence type="ECO:0000313" key="14">
    <source>
        <dbReference type="EMBL" id="AIF69936.1"/>
    </source>
</evidence>
<evidence type="ECO:0000256" key="5">
    <source>
        <dbReference type="ARBA" id="ARBA00022840"/>
    </source>
</evidence>
<evidence type="ECO:0000256" key="10">
    <source>
        <dbReference type="ARBA" id="ARBA00048988"/>
    </source>
</evidence>
<dbReference type="Pfam" id="PF09378">
    <property type="entry name" value="HAS-barrel"/>
    <property type="match status" value="1"/>
</dbReference>
<evidence type="ECO:0000256" key="3">
    <source>
        <dbReference type="ARBA" id="ARBA00022801"/>
    </source>
</evidence>
<evidence type="ECO:0000256" key="1">
    <source>
        <dbReference type="ARBA" id="ARBA00007816"/>
    </source>
</evidence>
<evidence type="ECO:0000259" key="12">
    <source>
        <dbReference type="Pfam" id="PF05872"/>
    </source>
</evidence>
<evidence type="ECO:0000256" key="2">
    <source>
        <dbReference type="ARBA" id="ARBA00022741"/>
    </source>
</evidence>
<keyword evidence="4 14" id="KW-0347">Helicase</keyword>
<comment type="catalytic activity">
    <reaction evidence="10">
        <text>ATP + H2O = ADP + phosphate + H(+)</text>
        <dbReference type="Rhea" id="RHEA:13065"/>
        <dbReference type="ChEBI" id="CHEBI:15377"/>
        <dbReference type="ChEBI" id="CHEBI:15378"/>
        <dbReference type="ChEBI" id="CHEBI:30616"/>
        <dbReference type="ChEBI" id="CHEBI:43474"/>
        <dbReference type="ChEBI" id="CHEBI:456216"/>
        <dbReference type="EC" id="5.6.2.4"/>
    </reaction>
</comment>
<accession>A0A075LUX5</accession>
<dbReference type="STRING" id="1343739.PAP_07735"/>
<feature type="domain" description="Helicase HerA barrel" evidence="13">
    <location>
        <begin position="5"/>
        <end position="96"/>
    </location>
</feature>
<dbReference type="GeneID" id="24842648"/>
<comment type="catalytic activity">
    <reaction evidence="9">
        <text>ATP + H2O = ADP + phosphate + H(+)</text>
        <dbReference type="Rhea" id="RHEA:13065"/>
        <dbReference type="ChEBI" id="CHEBI:15377"/>
        <dbReference type="ChEBI" id="CHEBI:15378"/>
        <dbReference type="ChEBI" id="CHEBI:30616"/>
        <dbReference type="ChEBI" id="CHEBI:43474"/>
        <dbReference type="ChEBI" id="CHEBI:456216"/>
        <dbReference type="EC" id="5.6.2.3"/>
    </reaction>
</comment>
<dbReference type="KEGG" id="ppac:PAP_07735"/>
<dbReference type="InterPro" id="IPR027417">
    <property type="entry name" value="P-loop_NTPase"/>
</dbReference>
<dbReference type="GO" id="GO:0003677">
    <property type="term" value="F:DNA binding"/>
    <property type="evidence" value="ECO:0007669"/>
    <property type="project" value="UniProtKB-KW"/>
</dbReference>
<dbReference type="SUPFAM" id="SSF52540">
    <property type="entry name" value="P-loop containing nucleoside triphosphate hydrolases"/>
    <property type="match status" value="1"/>
</dbReference>
<dbReference type="GO" id="GO:0043139">
    <property type="term" value="F:5'-3' DNA helicase activity"/>
    <property type="evidence" value="ECO:0007669"/>
    <property type="project" value="UniProtKB-EC"/>
</dbReference>
<name>A0A075LUX5_9EURY</name>
<organism evidence="14 15">
    <name type="scientific">Palaeococcus pacificus DY20341</name>
    <dbReference type="NCBI Taxonomy" id="1343739"/>
    <lineage>
        <taxon>Archaea</taxon>
        <taxon>Methanobacteriati</taxon>
        <taxon>Methanobacteriota</taxon>
        <taxon>Thermococci</taxon>
        <taxon>Thermococcales</taxon>
        <taxon>Thermococcaceae</taxon>
        <taxon>Palaeococcus</taxon>
    </lineage>
</organism>
<gene>
    <name evidence="14" type="ORF">PAP_07735</name>
</gene>
<feature type="domain" description="Helicase HerA central" evidence="11">
    <location>
        <begin position="140"/>
        <end position="372"/>
    </location>
</feature>
<dbReference type="GO" id="GO:0016787">
    <property type="term" value="F:hydrolase activity"/>
    <property type="evidence" value="ECO:0007669"/>
    <property type="project" value="UniProtKB-KW"/>
</dbReference>
<sequence length="556" mass="62238">MEDKVGIVYGESSTDYFTFIVDPKNMPNFGEFVVVKNRNGEEVLAVVKSVKNINWLMSAGRGSYDYIEKTVTIFSKGVLDKSESIIASAKVLGVLKTKEDIESGDFEFRQIPNRVPIKPGEVVKLADNDDLKKIFSNGHIRIGRLLARADVEVGLDVDRLVSRHFAVLAVTGAGKSNTIAVLTKEIIDKTRGTIVILDPHGEYSSLTWKNARVNPIKATIDPSKITISEFATLLGIAENASLQRRFLSLAYHTVKWEAKNQAKVLGGLSFVEALEDQIEEWIRTYENKSKGEEAFIDYYDSQGRVLQRKIQARDLDSLIRIKDYLQELKANFGEFIKLGNVLSEIVPGMANIIDLSGMEEDQMIALASYLLRGVLKYRVQYMKALRTNDAATLKMIREKFPALTKPLLLVIEEAHIFAPRGEKTQASHWLGKIAREGRKFGIGLGIVSQRPKKLDDDILSQTNTKIILRLVEPHDQKYVQQASEQISEDLLMDIASLGIGEAVIVGYAISLPAMVKIYSFKDEFKGYYGGGDIDIVKEWSEGEEREDFDLADFAGE</sequence>
<dbReference type="AlphaFoldDB" id="A0A075LUX5"/>
<keyword evidence="5" id="KW-0067">ATP-binding</keyword>
<dbReference type="PANTHER" id="PTHR42957:SF1">
    <property type="entry name" value="HELICASE MJ1565-RELATED"/>
    <property type="match status" value="1"/>
</dbReference>
<dbReference type="RefSeq" id="WP_048165436.1">
    <property type="nucleotide sequence ID" value="NZ_CP006019.1"/>
</dbReference>
<dbReference type="Proteomes" id="UP000027981">
    <property type="component" value="Chromosome"/>
</dbReference>
<evidence type="ECO:0000259" key="11">
    <source>
        <dbReference type="Pfam" id="PF01935"/>
    </source>
</evidence>
<feature type="domain" description="Helicase HerA-like C-terminal" evidence="12">
    <location>
        <begin position="405"/>
        <end position="505"/>
    </location>
</feature>
<dbReference type="GO" id="GO:0043138">
    <property type="term" value="F:3'-5' DNA helicase activity"/>
    <property type="evidence" value="ECO:0007669"/>
    <property type="project" value="UniProtKB-EC"/>
</dbReference>
<dbReference type="EMBL" id="CP006019">
    <property type="protein sequence ID" value="AIF69936.1"/>
    <property type="molecule type" value="Genomic_DNA"/>
</dbReference>
<dbReference type="GO" id="GO:0005524">
    <property type="term" value="F:ATP binding"/>
    <property type="evidence" value="ECO:0007669"/>
    <property type="project" value="UniProtKB-KW"/>
</dbReference>
<dbReference type="InterPro" id="IPR008571">
    <property type="entry name" value="HerA-like"/>
</dbReference>
<keyword evidence="7" id="KW-0413">Isomerase</keyword>
<dbReference type="Pfam" id="PF05872">
    <property type="entry name" value="HerA_C"/>
    <property type="match status" value="1"/>
</dbReference>
<dbReference type="InterPro" id="IPR018538">
    <property type="entry name" value="HerA_barrel_dom"/>
</dbReference>
<evidence type="ECO:0000256" key="6">
    <source>
        <dbReference type="ARBA" id="ARBA00023125"/>
    </source>
</evidence>
<comment type="catalytic activity">
    <reaction evidence="8">
        <text>Couples ATP hydrolysis with the unwinding of duplex DNA by translocating in the 3'-5' direction.</text>
        <dbReference type="EC" id="5.6.2.4"/>
    </reaction>
</comment>